<protein>
    <submittedName>
        <fullName evidence="2">Uncharacterized protein</fullName>
    </submittedName>
</protein>
<accession>A0A2N5TM72</accession>
<sequence length="117" mass="12370">MASARNLLANAWSDATHGKGRQGWPRTSTEEALKKARVKLKVKENHLKITPTSFCCRVSEMDELRMVHILVAFGEGWAQLIGPPAPEIEAGQSVSIGGGGTVGNSVASGDNKTIGDA</sequence>
<feature type="region of interest" description="Disordered" evidence="1">
    <location>
        <begin position="10"/>
        <end position="30"/>
    </location>
</feature>
<dbReference type="EMBL" id="PGCI01000453">
    <property type="protein sequence ID" value="PLW26599.1"/>
    <property type="molecule type" value="Genomic_DNA"/>
</dbReference>
<evidence type="ECO:0000256" key="1">
    <source>
        <dbReference type="SAM" id="MobiDB-lite"/>
    </source>
</evidence>
<dbReference type="AlphaFoldDB" id="A0A2N5TM72"/>
<evidence type="ECO:0000313" key="2">
    <source>
        <dbReference type="EMBL" id="PLW26599.1"/>
    </source>
</evidence>
<name>A0A2N5TM72_9BASI</name>
<organism evidence="2 3">
    <name type="scientific">Puccinia coronata f. sp. avenae</name>
    <dbReference type="NCBI Taxonomy" id="200324"/>
    <lineage>
        <taxon>Eukaryota</taxon>
        <taxon>Fungi</taxon>
        <taxon>Dikarya</taxon>
        <taxon>Basidiomycota</taxon>
        <taxon>Pucciniomycotina</taxon>
        <taxon>Pucciniomycetes</taxon>
        <taxon>Pucciniales</taxon>
        <taxon>Pucciniaceae</taxon>
        <taxon>Puccinia</taxon>
    </lineage>
</organism>
<feature type="region of interest" description="Disordered" evidence="1">
    <location>
        <begin position="91"/>
        <end position="117"/>
    </location>
</feature>
<evidence type="ECO:0000313" key="3">
    <source>
        <dbReference type="Proteomes" id="UP000235392"/>
    </source>
</evidence>
<dbReference type="Proteomes" id="UP000235392">
    <property type="component" value="Unassembled WGS sequence"/>
</dbReference>
<comment type="caution">
    <text evidence="2">The sequence shown here is derived from an EMBL/GenBank/DDBJ whole genome shotgun (WGS) entry which is preliminary data.</text>
</comment>
<proteinExistence type="predicted"/>
<reference evidence="2 3" key="1">
    <citation type="submission" date="2017-11" db="EMBL/GenBank/DDBJ databases">
        <title>De novo assembly and phasing of dikaryotic genomes from two isolates of Puccinia coronata f. sp. avenae, the causal agent of oat crown rust.</title>
        <authorList>
            <person name="Miller M.E."/>
            <person name="Zhang Y."/>
            <person name="Omidvar V."/>
            <person name="Sperschneider J."/>
            <person name="Schwessinger B."/>
            <person name="Raley C."/>
            <person name="Palmer J.M."/>
            <person name="Garnica D."/>
            <person name="Upadhyaya N."/>
            <person name="Rathjen J."/>
            <person name="Taylor J.M."/>
            <person name="Park R.F."/>
            <person name="Dodds P.N."/>
            <person name="Hirsch C.D."/>
            <person name="Kianian S.F."/>
            <person name="Figueroa M."/>
        </authorList>
    </citation>
    <scope>NUCLEOTIDE SEQUENCE [LARGE SCALE GENOMIC DNA]</scope>
    <source>
        <strain evidence="2">12SD80</strain>
    </source>
</reference>
<gene>
    <name evidence="2" type="ORF">PCASD_26011</name>
</gene>